<protein>
    <submittedName>
        <fullName evidence="1">Unnamed protein product</fullName>
    </submittedName>
</protein>
<evidence type="ECO:0000313" key="1">
    <source>
        <dbReference type="EMBL" id="GME81685.1"/>
    </source>
</evidence>
<evidence type="ECO:0000313" key="2">
    <source>
        <dbReference type="Proteomes" id="UP001165064"/>
    </source>
</evidence>
<accession>A0ACB5T524</accession>
<reference evidence="1" key="1">
    <citation type="submission" date="2023-04" db="EMBL/GenBank/DDBJ databases">
        <title>Ambrosiozyma monospora NBRC 10751.</title>
        <authorList>
            <person name="Ichikawa N."/>
            <person name="Sato H."/>
            <person name="Tonouchi N."/>
        </authorList>
    </citation>
    <scope>NUCLEOTIDE SEQUENCE</scope>
    <source>
        <strain evidence="1">NBRC 10751</strain>
    </source>
</reference>
<name>A0ACB5T524_AMBMO</name>
<organism evidence="1 2">
    <name type="scientific">Ambrosiozyma monospora</name>
    <name type="common">Yeast</name>
    <name type="synonym">Endomycopsis monosporus</name>
    <dbReference type="NCBI Taxonomy" id="43982"/>
    <lineage>
        <taxon>Eukaryota</taxon>
        <taxon>Fungi</taxon>
        <taxon>Dikarya</taxon>
        <taxon>Ascomycota</taxon>
        <taxon>Saccharomycotina</taxon>
        <taxon>Pichiomycetes</taxon>
        <taxon>Pichiales</taxon>
        <taxon>Pichiaceae</taxon>
        <taxon>Ambrosiozyma</taxon>
    </lineage>
</organism>
<proteinExistence type="predicted"/>
<dbReference type="EMBL" id="BSXS01003650">
    <property type="protein sequence ID" value="GME81685.1"/>
    <property type="molecule type" value="Genomic_DNA"/>
</dbReference>
<gene>
    <name evidence="1" type="ORF">Amon02_000509000</name>
</gene>
<comment type="caution">
    <text evidence="1">The sequence shown here is derived from an EMBL/GenBank/DDBJ whole genome shotgun (WGS) entry which is preliminary data.</text>
</comment>
<sequence>MDSKIPHTHTSNSPTDNYQQPSNFSAKILAGEATTQKSSTISQDHSQHSQHSGSSDPSNNPSIPDLTKANKLSATSNSNRPGMSHSSSSSDSIETTNSDLREIQPFPIHQNSDDEDYSKEGPEKTEGSENVSGVPIDKTVTVKSNMSEKYIDPEMRPPVFKSTFHEILCIALVALAPAAASMSGSAFQVSLREISKEFGENGGKLTWSVSSVMLANGSCLLLMGGVADAFGRRNALVIGYFGFAVFSLIAGFMHNFILLCFFRALMGVAVSCGTPAAAGFLGSTYKDSKRKNMVMSCFGIGPPAGGASGYFVGGVCLVVLNWRSIHYFLSIIFLILSVLVAFTLPEEKKIDWAQAKQIFKKLDYIGALISLSAFVLICFALTQVDATPKRWKTPYIIATLIVGIFLVGVFVLYESKVPTNPLMPMKMFTTRNFNLSMMITALSWMIFFGFLNYDAILYFEDIKNYKTMVVACCFLTQPIAGTLVNIFAGFTMHIIPVLKETIFLDHFGLFALLSLEQI</sequence>
<dbReference type="Proteomes" id="UP001165064">
    <property type="component" value="Unassembled WGS sequence"/>
</dbReference>
<keyword evidence="2" id="KW-1185">Reference proteome</keyword>